<dbReference type="EMBL" id="AP024448">
    <property type="protein sequence ID" value="BCS28090.1"/>
    <property type="molecule type" value="Genomic_DNA"/>
</dbReference>
<sequence>MHIINFTTLVVLIAIHCAFVSSHPSPIDLQDNAPTAMESHSHPAGHDSLIVREALQGNTDLTIEELVGINLLPIPEDCKILFEKAVPAARKAFEWSRKKVCDDYKCKIKFSPVYKKYSINPIKKDIIMTWIFGFFEKQGHPIQKHGINPDKIFDSIVKKCIESDKEIMGIQNTCTASQEKFKEIKGCVIGEVMPYAAKVGPWADKACKLALSHKLVDKIVKPEFTPNWRKMVTGFKNDKLCGK</sequence>
<proteinExistence type="predicted"/>
<organism evidence="2 3">
    <name type="scientific">Aspergillus puulaauensis</name>
    <dbReference type="NCBI Taxonomy" id="1220207"/>
    <lineage>
        <taxon>Eukaryota</taxon>
        <taxon>Fungi</taxon>
        <taxon>Dikarya</taxon>
        <taxon>Ascomycota</taxon>
        <taxon>Pezizomycotina</taxon>
        <taxon>Eurotiomycetes</taxon>
        <taxon>Eurotiomycetidae</taxon>
        <taxon>Eurotiales</taxon>
        <taxon>Aspergillaceae</taxon>
        <taxon>Aspergillus</taxon>
    </lineage>
</organism>
<evidence type="ECO:0000256" key="1">
    <source>
        <dbReference type="SAM" id="SignalP"/>
    </source>
</evidence>
<dbReference type="OrthoDB" id="4523923at2759"/>
<evidence type="ECO:0000313" key="3">
    <source>
        <dbReference type="Proteomes" id="UP000654913"/>
    </source>
</evidence>
<keyword evidence="3" id="KW-1185">Reference proteome</keyword>
<name>A0A7R8ASS5_9EURO</name>
<dbReference type="Proteomes" id="UP000654913">
    <property type="component" value="Chromosome 6"/>
</dbReference>
<dbReference type="GeneID" id="64978087"/>
<gene>
    <name evidence="2" type="ORF">APUU_61138A</name>
</gene>
<keyword evidence="1" id="KW-0732">Signal</keyword>
<reference evidence="2" key="1">
    <citation type="submission" date="2021-01" db="EMBL/GenBank/DDBJ databases">
        <authorList>
            <consortium name="Aspergillus puulaauensis MK2 genome sequencing consortium"/>
            <person name="Kazuki M."/>
            <person name="Futagami T."/>
        </authorList>
    </citation>
    <scope>NUCLEOTIDE SEQUENCE</scope>
    <source>
        <strain evidence="2">MK2</strain>
    </source>
</reference>
<dbReference type="RefSeq" id="XP_041560276.1">
    <property type="nucleotide sequence ID" value="XM_041694447.1"/>
</dbReference>
<accession>A0A7R8ASS5</accession>
<reference evidence="2" key="2">
    <citation type="submission" date="2021-02" db="EMBL/GenBank/DDBJ databases">
        <title>Aspergillus puulaauensis MK2 genome sequence.</title>
        <authorList>
            <person name="Futagami T."/>
            <person name="Mori K."/>
            <person name="Kadooka C."/>
            <person name="Tanaka T."/>
        </authorList>
    </citation>
    <scope>NUCLEOTIDE SEQUENCE</scope>
    <source>
        <strain evidence="2">MK2</strain>
    </source>
</reference>
<evidence type="ECO:0000313" key="2">
    <source>
        <dbReference type="EMBL" id="BCS28090.1"/>
    </source>
</evidence>
<protein>
    <submittedName>
        <fullName evidence="2">Uncharacterized protein</fullName>
    </submittedName>
</protein>
<feature type="chain" id="PRO_5030974027" evidence="1">
    <location>
        <begin position="23"/>
        <end position="243"/>
    </location>
</feature>
<dbReference type="KEGG" id="apuu:APUU_61138A"/>
<feature type="signal peptide" evidence="1">
    <location>
        <begin position="1"/>
        <end position="22"/>
    </location>
</feature>
<dbReference type="AlphaFoldDB" id="A0A7R8ASS5"/>